<proteinExistence type="predicted"/>
<dbReference type="AlphaFoldDB" id="A0A4Z2HK69"/>
<name>A0A4Z2HK69_9TELE</name>
<dbReference type="Proteomes" id="UP000314294">
    <property type="component" value="Unassembled WGS sequence"/>
</dbReference>
<accession>A0A4Z2HK69</accession>
<feature type="region of interest" description="Disordered" evidence="1">
    <location>
        <begin position="29"/>
        <end position="88"/>
    </location>
</feature>
<feature type="compositionally biased region" description="Basic and acidic residues" evidence="1">
    <location>
        <begin position="142"/>
        <end position="151"/>
    </location>
</feature>
<feature type="compositionally biased region" description="Polar residues" evidence="1">
    <location>
        <begin position="29"/>
        <end position="39"/>
    </location>
</feature>
<keyword evidence="3" id="KW-1185">Reference proteome</keyword>
<gene>
    <name evidence="2" type="ORF">EYF80_024551</name>
</gene>
<comment type="caution">
    <text evidence="2">The sequence shown here is derived from an EMBL/GenBank/DDBJ whole genome shotgun (WGS) entry which is preliminary data.</text>
</comment>
<evidence type="ECO:0000313" key="2">
    <source>
        <dbReference type="EMBL" id="TNN65262.1"/>
    </source>
</evidence>
<reference evidence="2 3" key="1">
    <citation type="submission" date="2019-03" db="EMBL/GenBank/DDBJ databases">
        <title>First draft genome of Liparis tanakae, snailfish: a comprehensive survey of snailfish specific genes.</title>
        <authorList>
            <person name="Kim W."/>
            <person name="Song I."/>
            <person name="Jeong J.-H."/>
            <person name="Kim D."/>
            <person name="Kim S."/>
            <person name="Ryu S."/>
            <person name="Song J.Y."/>
            <person name="Lee S.K."/>
        </authorList>
    </citation>
    <scope>NUCLEOTIDE SEQUENCE [LARGE SCALE GENOMIC DNA]</scope>
    <source>
        <tissue evidence="2">Muscle</tissue>
    </source>
</reference>
<protein>
    <submittedName>
        <fullName evidence="2">Uncharacterized protein</fullName>
    </submittedName>
</protein>
<dbReference type="EMBL" id="SRLO01000238">
    <property type="protein sequence ID" value="TNN65262.1"/>
    <property type="molecule type" value="Genomic_DNA"/>
</dbReference>
<evidence type="ECO:0000256" key="1">
    <source>
        <dbReference type="SAM" id="MobiDB-lite"/>
    </source>
</evidence>
<organism evidence="2 3">
    <name type="scientific">Liparis tanakae</name>
    <name type="common">Tanaka's snailfish</name>
    <dbReference type="NCBI Taxonomy" id="230148"/>
    <lineage>
        <taxon>Eukaryota</taxon>
        <taxon>Metazoa</taxon>
        <taxon>Chordata</taxon>
        <taxon>Craniata</taxon>
        <taxon>Vertebrata</taxon>
        <taxon>Euteleostomi</taxon>
        <taxon>Actinopterygii</taxon>
        <taxon>Neopterygii</taxon>
        <taxon>Teleostei</taxon>
        <taxon>Neoteleostei</taxon>
        <taxon>Acanthomorphata</taxon>
        <taxon>Eupercaria</taxon>
        <taxon>Perciformes</taxon>
        <taxon>Cottioidei</taxon>
        <taxon>Cottales</taxon>
        <taxon>Liparidae</taxon>
        <taxon>Liparis</taxon>
    </lineage>
</organism>
<feature type="compositionally biased region" description="Low complexity" evidence="1">
    <location>
        <begin position="77"/>
        <end position="88"/>
    </location>
</feature>
<evidence type="ECO:0000313" key="3">
    <source>
        <dbReference type="Proteomes" id="UP000314294"/>
    </source>
</evidence>
<sequence>MSQCHVCMVRATISSSVRMRAVKEMATAWTNSESKSSNAPYMMMPPGGKRGHGNIKRWDPRSGPRVDAQSEKDRPSGQPQNGQVAAAVGVNARHVVKGLLKTPESTGSDSWAVPPWRGLRLATVLAVGLSEPSESGYIGSKPQRDTGTRAP</sequence>
<feature type="region of interest" description="Disordered" evidence="1">
    <location>
        <begin position="130"/>
        <end position="151"/>
    </location>
</feature>
<feature type="compositionally biased region" description="Basic and acidic residues" evidence="1">
    <location>
        <begin position="56"/>
        <end position="75"/>
    </location>
</feature>